<dbReference type="SUPFAM" id="SSF55874">
    <property type="entry name" value="ATPase domain of HSP90 chaperone/DNA topoisomerase II/histidine kinase"/>
    <property type="match status" value="1"/>
</dbReference>
<dbReference type="EMBL" id="SOAZ01000002">
    <property type="protein sequence ID" value="TDT63271.1"/>
    <property type="molecule type" value="Genomic_DNA"/>
</dbReference>
<evidence type="ECO:0000256" key="2">
    <source>
        <dbReference type="ARBA" id="ARBA00004651"/>
    </source>
</evidence>
<keyword evidence="10" id="KW-0902">Two-component regulatory system</keyword>
<dbReference type="GO" id="GO:0000155">
    <property type="term" value="F:phosphorelay sensor kinase activity"/>
    <property type="evidence" value="ECO:0007669"/>
    <property type="project" value="InterPro"/>
</dbReference>
<dbReference type="PROSITE" id="PS50109">
    <property type="entry name" value="HIS_KIN"/>
    <property type="match status" value="1"/>
</dbReference>
<dbReference type="EC" id="2.7.13.3" evidence="3"/>
<dbReference type="PRINTS" id="PR00344">
    <property type="entry name" value="BCTRLSENSOR"/>
</dbReference>
<evidence type="ECO:0000256" key="7">
    <source>
        <dbReference type="ARBA" id="ARBA00022692"/>
    </source>
</evidence>
<dbReference type="AlphaFoldDB" id="A0A4R7KUU7"/>
<dbReference type="SUPFAM" id="SSF158472">
    <property type="entry name" value="HAMP domain-like"/>
    <property type="match status" value="1"/>
</dbReference>
<feature type="transmembrane region" description="Helical" evidence="12">
    <location>
        <begin position="303"/>
        <end position="322"/>
    </location>
</feature>
<dbReference type="Proteomes" id="UP000295325">
    <property type="component" value="Unassembled WGS sequence"/>
</dbReference>
<dbReference type="InterPro" id="IPR005467">
    <property type="entry name" value="His_kinase_dom"/>
</dbReference>
<evidence type="ECO:0000259" key="14">
    <source>
        <dbReference type="PROSITE" id="PS50885"/>
    </source>
</evidence>
<keyword evidence="6" id="KW-0808">Transferase</keyword>
<evidence type="ECO:0000256" key="4">
    <source>
        <dbReference type="ARBA" id="ARBA00022475"/>
    </source>
</evidence>
<evidence type="ECO:0000256" key="6">
    <source>
        <dbReference type="ARBA" id="ARBA00022679"/>
    </source>
</evidence>
<evidence type="ECO:0000256" key="8">
    <source>
        <dbReference type="ARBA" id="ARBA00022777"/>
    </source>
</evidence>
<dbReference type="SMART" id="SM00387">
    <property type="entry name" value="HATPase_c"/>
    <property type="match status" value="1"/>
</dbReference>
<name>A0A4R7KUU7_9CLOT</name>
<dbReference type="Pfam" id="PF02743">
    <property type="entry name" value="dCache_1"/>
    <property type="match status" value="1"/>
</dbReference>
<dbReference type="SMART" id="SM00304">
    <property type="entry name" value="HAMP"/>
    <property type="match status" value="1"/>
</dbReference>
<comment type="caution">
    <text evidence="15">The sequence shown here is derived from an EMBL/GenBank/DDBJ whole genome shotgun (WGS) entry which is preliminary data.</text>
</comment>
<keyword evidence="5" id="KW-0597">Phosphoprotein</keyword>
<evidence type="ECO:0000313" key="15">
    <source>
        <dbReference type="EMBL" id="TDT63271.1"/>
    </source>
</evidence>
<dbReference type="CDD" id="cd06225">
    <property type="entry name" value="HAMP"/>
    <property type="match status" value="1"/>
</dbReference>
<accession>A0A4R7KUU7</accession>
<proteinExistence type="predicted"/>
<keyword evidence="9 12" id="KW-1133">Transmembrane helix</keyword>
<dbReference type="CDD" id="cd12912">
    <property type="entry name" value="PDC2_MCP_like"/>
    <property type="match status" value="1"/>
</dbReference>
<evidence type="ECO:0000256" key="12">
    <source>
        <dbReference type="SAM" id="Phobius"/>
    </source>
</evidence>
<sequence>MSQRLFKYLKNSFMGIINSFRIKSIQFIITVSFMFITTLAMVFVGTTIYNRISNLAEQNAFINTRQIIDQVNLNLDYYLRSMLETSNYLDNIIYYNESIPNEKLTEQMNVVLNSRKDIVTLAVFSSEGELVAGVPPFKVKNTVDITEQDWFKVPLQEPANLFFSSPHVQNLFEGQHNWVVSLSRQVTFNKDGKKVKGVLLVDMNFNVIDQLCQKVSLGKRGYIYIIDSKGNIVYHPQQQLINIGLKRENIEEVLEHVFGRYIDNFGGEERLVTIQTVNYSRWRIVGIAYMDEIVGIKKDIGNYVLWISALGMLIVISISAFISAKISKPIKQLEKSMKLVEEGQFDINIDVKGEAEVAQLSKTFNLMVTRIRQLMKQIVHEQEAKRISEINALQAQINPHFLYNTLDSIVWMAEHEKSEDVITMVTALAKLFRISISRGKNIITVREELEHAKNYLVIQKKRYKNKFEFEIEAQGEVLDLKTPKLILQPIIENAIYHGIEYMVDKGFIKVSVSIADGKLLYQVMDNGLGMEPEVLNNLLINEPKSKKGSGVGVKNVHERIQLYFGREYGLQIESELEEGTNVKIWLPIVRDENPEGLLHEKNDKAV</sequence>
<feature type="domain" description="Histidine kinase" evidence="13">
    <location>
        <begin position="487"/>
        <end position="590"/>
    </location>
</feature>
<evidence type="ECO:0000256" key="9">
    <source>
        <dbReference type="ARBA" id="ARBA00022989"/>
    </source>
</evidence>
<organism evidence="15 16">
    <name type="scientific">Fonticella tunisiensis</name>
    <dbReference type="NCBI Taxonomy" id="1096341"/>
    <lineage>
        <taxon>Bacteria</taxon>
        <taxon>Bacillati</taxon>
        <taxon>Bacillota</taxon>
        <taxon>Clostridia</taxon>
        <taxon>Eubacteriales</taxon>
        <taxon>Clostridiaceae</taxon>
        <taxon>Fonticella</taxon>
    </lineage>
</organism>
<keyword evidence="7 12" id="KW-0812">Transmembrane</keyword>
<evidence type="ECO:0000256" key="1">
    <source>
        <dbReference type="ARBA" id="ARBA00000085"/>
    </source>
</evidence>
<dbReference type="InterPro" id="IPR003660">
    <property type="entry name" value="HAMP_dom"/>
</dbReference>
<dbReference type="GO" id="GO:0005886">
    <property type="term" value="C:plasma membrane"/>
    <property type="evidence" value="ECO:0007669"/>
    <property type="project" value="UniProtKB-SubCell"/>
</dbReference>
<dbReference type="InterPro" id="IPR050640">
    <property type="entry name" value="Bact_2-comp_sensor_kinase"/>
</dbReference>
<feature type="transmembrane region" description="Helical" evidence="12">
    <location>
        <begin position="27"/>
        <end position="49"/>
    </location>
</feature>
<keyword evidence="8 15" id="KW-0418">Kinase</keyword>
<keyword evidence="11 12" id="KW-0472">Membrane</keyword>
<dbReference type="PANTHER" id="PTHR34220">
    <property type="entry name" value="SENSOR HISTIDINE KINASE YPDA"/>
    <property type="match status" value="1"/>
</dbReference>
<dbReference type="Pfam" id="PF06580">
    <property type="entry name" value="His_kinase"/>
    <property type="match status" value="1"/>
</dbReference>
<keyword evidence="16" id="KW-1185">Reference proteome</keyword>
<protein>
    <recommendedName>
        <fullName evidence="3">histidine kinase</fullName>
        <ecNumber evidence="3">2.7.13.3</ecNumber>
    </recommendedName>
</protein>
<evidence type="ECO:0000256" key="3">
    <source>
        <dbReference type="ARBA" id="ARBA00012438"/>
    </source>
</evidence>
<dbReference type="Pfam" id="PF02518">
    <property type="entry name" value="HATPase_c"/>
    <property type="match status" value="1"/>
</dbReference>
<keyword evidence="4" id="KW-1003">Cell membrane</keyword>
<dbReference type="PROSITE" id="PS50885">
    <property type="entry name" value="HAMP"/>
    <property type="match status" value="1"/>
</dbReference>
<dbReference type="Pfam" id="PF00672">
    <property type="entry name" value="HAMP"/>
    <property type="match status" value="1"/>
</dbReference>
<evidence type="ECO:0000256" key="11">
    <source>
        <dbReference type="ARBA" id="ARBA00023136"/>
    </source>
</evidence>
<gene>
    <name evidence="15" type="ORF">EDD71_10230</name>
</gene>
<comment type="catalytic activity">
    <reaction evidence="1">
        <text>ATP + protein L-histidine = ADP + protein N-phospho-L-histidine.</text>
        <dbReference type="EC" id="2.7.13.3"/>
    </reaction>
</comment>
<dbReference type="Gene3D" id="3.30.450.20">
    <property type="entry name" value="PAS domain"/>
    <property type="match status" value="1"/>
</dbReference>
<evidence type="ECO:0000259" key="13">
    <source>
        <dbReference type="PROSITE" id="PS50109"/>
    </source>
</evidence>
<dbReference type="InterPro" id="IPR003594">
    <property type="entry name" value="HATPase_dom"/>
</dbReference>
<dbReference type="Gene3D" id="6.10.340.10">
    <property type="match status" value="1"/>
</dbReference>
<dbReference type="RefSeq" id="WP_243116358.1">
    <property type="nucleotide sequence ID" value="NZ_SOAZ01000002.1"/>
</dbReference>
<dbReference type="PANTHER" id="PTHR34220:SF7">
    <property type="entry name" value="SENSOR HISTIDINE KINASE YPDA"/>
    <property type="match status" value="1"/>
</dbReference>
<feature type="domain" description="HAMP" evidence="14">
    <location>
        <begin position="324"/>
        <end position="376"/>
    </location>
</feature>
<dbReference type="InterPro" id="IPR004358">
    <property type="entry name" value="Sig_transdc_His_kin-like_C"/>
</dbReference>
<evidence type="ECO:0000256" key="10">
    <source>
        <dbReference type="ARBA" id="ARBA00023012"/>
    </source>
</evidence>
<reference evidence="15 16" key="1">
    <citation type="submission" date="2019-03" db="EMBL/GenBank/DDBJ databases">
        <title>Genomic Encyclopedia of Type Strains, Phase IV (KMG-IV): sequencing the most valuable type-strain genomes for metagenomic binning, comparative biology and taxonomic classification.</title>
        <authorList>
            <person name="Goeker M."/>
        </authorList>
    </citation>
    <scope>NUCLEOTIDE SEQUENCE [LARGE SCALE GENOMIC DNA]</scope>
    <source>
        <strain evidence="15 16">DSM 24455</strain>
    </source>
</reference>
<dbReference type="InterPro" id="IPR036890">
    <property type="entry name" value="HATPase_C_sf"/>
</dbReference>
<evidence type="ECO:0000313" key="16">
    <source>
        <dbReference type="Proteomes" id="UP000295325"/>
    </source>
</evidence>
<dbReference type="InterPro" id="IPR010559">
    <property type="entry name" value="Sig_transdc_His_kin_internal"/>
</dbReference>
<dbReference type="InterPro" id="IPR033479">
    <property type="entry name" value="dCache_1"/>
</dbReference>
<evidence type="ECO:0000256" key="5">
    <source>
        <dbReference type="ARBA" id="ARBA00022553"/>
    </source>
</evidence>
<dbReference type="Gene3D" id="3.30.565.10">
    <property type="entry name" value="Histidine kinase-like ATPase, C-terminal domain"/>
    <property type="match status" value="1"/>
</dbReference>
<comment type="subcellular location">
    <subcellularLocation>
        <location evidence="2">Cell membrane</location>
        <topology evidence="2">Multi-pass membrane protein</topology>
    </subcellularLocation>
</comment>